<dbReference type="Proteomes" id="UP000198773">
    <property type="component" value="Unassembled WGS sequence"/>
</dbReference>
<dbReference type="AlphaFoldDB" id="A0A1H4D5X7"/>
<keyword evidence="2" id="KW-1185">Reference proteome</keyword>
<name>A0A1H4D5X7_ALKAM</name>
<proteinExistence type="predicted"/>
<dbReference type="RefSeq" id="WP_281248658.1">
    <property type="nucleotide sequence ID" value="NZ_FNRM01000005.1"/>
</dbReference>
<evidence type="ECO:0000313" key="1">
    <source>
        <dbReference type="EMBL" id="SEA67900.1"/>
    </source>
</evidence>
<evidence type="ECO:0000313" key="2">
    <source>
        <dbReference type="Proteomes" id="UP000198773"/>
    </source>
</evidence>
<organism evidence="1 2">
    <name type="scientific">Alkalimonas amylolytica</name>
    <dbReference type="NCBI Taxonomy" id="152573"/>
    <lineage>
        <taxon>Bacteria</taxon>
        <taxon>Pseudomonadati</taxon>
        <taxon>Pseudomonadota</taxon>
        <taxon>Gammaproteobacteria</taxon>
        <taxon>Alkalimonas</taxon>
    </lineage>
</organism>
<gene>
    <name evidence="1" type="ORF">SAMN04488051_10579</name>
</gene>
<dbReference type="EMBL" id="FNRM01000005">
    <property type="protein sequence ID" value="SEA67900.1"/>
    <property type="molecule type" value="Genomic_DNA"/>
</dbReference>
<dbReference type="STRING" id="152573.SAMN04488051_10579"/>
<protein>
    <submittedName>
        <fullName evidence="1">Uncharacterized protein</fullName>
    </submittedName>
</protein>
<reference evidence="1 2" key="1">
    <citation type="submission" date="2016-10" db="EMBL/GenBank/DDBJ databases">
        <authorList>
            <person name="de Groot N.N."/>
        </authorList>
    </citation>
    <scope>NUCLEOTIDE SEQUENCE [LARGE SCALE GENOMIC DNA]</scope>
    <source>
        <strain evidence="1 2">CGMCC 1.3430</strain>
    </source>
</reference>
<accession>A0A1H4D5X7</accession>
<sequence>MKPVIDKCMPVLSYGCWLLLCLALQQGLIALLNTMVPLGWYLPL</sequence>